<name>K9GIW8_PEND1</name>
<dbReference type="Proteomes" id="UP000009886">
    <property type="component" value="Unassembled WGS sequence"/>
</dbReference>
<organism evidence="2 3">
    <name type="scientific">Penicillium digitatum (strain Pd1 / CECT 20795)</name>
    <name type="common">Green mold</name>
    <dbReference type="NCBI Taxonomy" id="1170230"/>
    <lineage>
        <taxon>Eukaryota</taxon>
        <taxon>Fungi</taxon>
        <taxon>Dikarya</taxon>
        <taxon>Ascomycota</taxon>
        <taxon>Pezizomycotina</taxon>
        <taxon>Eurotiomycetes</taxon>
        <taxon>Eurotiomycetidae</taxon>
        <taxon>Eurotiales</taxon>
        <taxon>Aspergillaceae</taxon>
        <taxon>Penicillium</taxon>
    </lineage>
</organism>
<dbReference type="OrthoDB" id="10405100at2759"/>
<dbReference type="GeneID" id="26229554"/>
<dbReference type="AlphaFoldDB" id="K9GIW8"/>
<evidence type="ECO:0000256" key="1">
    <source>
        <dbReference type="SAM" id="MobiDB-lite"/>
    </source>
</evidence>
<dbReference type="RefSeq" id="XP_014537844.2">
    <property type="nucleotide sequence ID" value="XM_014682358.2"/>
</dbReference>
<accession>K9GIW8</accession>
<reference evidence="3" key="1">
    <citation type="journal article" date="2012" name="BMC Genomics">
        <title>Genome sequence of the necrotrophic fungus Penicillium digitatum, the main postharvest pathogen of citrus.</title>
        <authorList>
            <person name="Marcet-Houben M."/>
            <person name="Ballester A.-R."/>
            <person name="de la Fuente B."/>
            <person name="Harries E."/>
            <person name="Marcos J.F."/>
            <person name="Gonzalez-Candelas L."/>
            <person name="Gabaldon T."/>
        </authorList>
    </citation>
    <scope>NUCLEOTIDE SEQUENCE [LARGE SCALE GENOMIC DNA]</scope>
    <source>
        <strain evidence="3">Pd1 / CECT 20795</strain>
    </source>
</reference>
<dbReference type="VEuPathDB" id="FungiDB:PDIP_12310"/>
<evidence type="ECO:0000313" key="3">
    <source>
        <dbReference type="Proteomes" id="UP000009886"/>
    </source>
</evidence>
<protein>
    <submittedName>
        <fullName evidence="2">Uncharacterized protein</fullName>
    </submittedName>
</protein>
<evidence type="ECO:0000313" key="2">
    <source>
        <dbReference type="EMBL" id="EKV20859.1"/>
    </source>
</evidence>
<comment type="caution">
    <text evidence="2">The sequence shown here is derived from an EMBL/GenBank/DDBJ whole genome shotgun (WGS) entry which is preliminary data.</text>
</comment>
<sequence>MYIIVAMQSTSLGGSVPAAPRLIFCLPTPRLNHQASLDLQLQKAPIPPQLPSKKSQGLQNVLPPRQSRALNLPGHHIGHANPDEQIRPNFATIKHTLHNVLIPILLLPPLHANPLPTLANTRRPPLLAKRNNRLRLLTLVITSLPEGTLAVPLVLRKCLSRRAPCDVPPVTTGPEAPPWIPGAQEGQKWA</sequence>
<dbReference type="KEGG" id="pdp:PDIP_12310"/>
<dbReference type="EMBL" id="AKCU01000090">
    <property type="protein sequence ID" value="EKV20859.1"/>
    <property type="molecule type" value="Genomic_DNA"/>
</dbReference>
<feature type="region of interest" description="Disordered" evidence="1">
    <location>
        <begin position="168"/>
        <end position="190"/>
    </location>
</feature>
<gene>
    <name evidence="2" type="ORF">PDIP_12310</name>
</gene>
<proteinExistence type="predicted"/>
<dbReference type="HOGENOM" id="CLU_1428432_0_0_1"/>